<feature type="compositionally biased region" description="Basic and acidic residues" evidence="1">
    <location>
        <begin position="61"/>
        <end position="70"/>
    </location>
</feature>
<feature type="region of interest" description="Disordered" evidence="1">
    <location>
        <begin position="26"/>
        <end position="70"/>
    </location>
</feature>
<feature type="region of interest" description="Disordered" evidence="1">
    <location>
        <begin position="454"/>
        <end position="493"/>
    </location>
</feature>
<feature type="region of interest" description="Disordered" evidence="1">
    <location>
        <begin position="338"/>
        <end position="372"/>
    </location>
</feature>
<dbReference type="Proteomes" id="UP000008066">
    <property type="component" value="Unassembled WGS sequence"/>
</dbReference>
<dbReference type="HOGENOM" id="CLU_309935_0_0_1"/>
<keyword evidence="3" id="KW-1185">Reference proteome</keyword>
<evidence type="ECO:0000313" key="3">
    <source>
        <dbReference type="Proteomes" id="UP000008066"/>
    </source>
</evidence>
<feature type="region of interest" description="Disordered" evidence="1">
    <location>
        <begin position="696"/>
        <end position="825"/>
    </location>
</feature>
<dbReference type="RefSeq" id="XP_006697516.1">
    <property type="nucleotide sequence ID" value="XM_006697453.1"/>
</dbReference>
<name>G0SFY3_CHATD</name>
<feature type="compositionally biased region" description="Low complexity" evidence="1">
    <location>
        <begin position="859"/>
        <end position="877"/>
    </location>
</feature>
<reference evidence="2 3" key="1">
    <citation type="journal article" date="2011" name="Cell">
        <title>Insight into structure and assembly of the nuclear pore complex by utilizing the genome of a eukaryotic thermophile.</title>
        <authorList>
            <person name="Amlacher S."/>
            <person name="Sarges P."/>
            <person name="Flemming D."/>
            <person name="van Noort V."/>
            <person name="Kunze R."/>
            <person name="Devos D.P."/>
            <person name="Arumugam M."/>
            <person name="Bork P."/>
            <person name="Hurt E."/>
        </authorList>
    </citation>
    <scope>NUCLEOTIDE SEQUENCE [LARGE SCALE GENOMIC DNA]</scope>
    <source>
        <strain evidence="3">DSM 1495 / CBS 144.50 / IMI 039719</strain>
    </source>
</reference>
<feature type="region of interest" description="Disordered" evidence="1">
    <location>
        <begin position="308"/>
        <end position="327"/>
    </location>
</feature>
<dbReference type="OrthoDB" id="4590776at2759"/>
<accession>G0SFY3</accession>
<feature type="compositionally biased region" description="Basic and acidic residues" evidence="1">
    <location>
        <begin position="784"/>
        <end position="807"/>
    </location>
</feature>
<dbReference type="eggNOG" id="ENOG502T4C8">
    <property type="taxonomic scope" value="Eukaryota"/>
</dbReference>
<evidence type="ECO:0000313" key="2">
    <source>
        <dbReference type="EMBL" id="EGS17898.1"/>
    </source>
</evidence>
<feature type="compositionally biased region" description="Polar residues" evidence="1">
    <location>
        <begin position="348"/>
        <end position="359"/>
    </location>
</feature>
<feature type="compositionally biased region" description="Polar residues" evidence="1">
    <location>
        <begin position="728"/>
        <end position="743"/>
    </location>
</feature>
<evidence type="ECO:0000256" key="1">
    <source>
        <dbReference type="SAM" id="MobiDB-lite"/>
    </source>
</evidence>
<dbReference type="KEGG" id="cthr:CTHT_0072570"/>
<organism evidence="3">
    <name type="scientific">Chaetomium thermophilum (strain DSM 1495 / CBS 144.50 / IMI 039719)</name>
    <name type="common">Thermochaetoides thermophila</name>
    <dbReference type="NCBI Taxonomy" id="759272"/>
    <lineage>
        <taxon>Eukaryota</taxon>
        <taxon>Fungi</taxon>
        <taxon>Dikarya</taxon>
        <taxon>Ascomycota</taxon>
        <taxon>Pezizomycotina</taxon>
        <taxon>Sordariomycetes</taxon>
        <taxon>Sordariomycetidae</taxon>
        <taxon>Sordariales</taxon>
        <taxon>Chaetomiaceae</taxon>
        <taxon>Thermochaetoides</taxon>
    </lineage>
</organism>
<dbReference type="STRING" id="759272.G0SFY3"/>
<protein>
    <submittedName>
        <fullName evidence="2">Uncharacterized protein</fullName>
    </submittedName>
</protein>
<feature type="region of interest" description="Disordered" evidence="1">
    <location>
        <begin position="903"/>
        <end position="943"/>
    </location>
</feature>
<dbReference type="AlphaFoldDB" id="G0SFY3"/>
<sequence>MPPKKQPAAVPPDQKTFTVIPMPISIQQLMSRPHDGKDSHPPMTSKQAQKLYRQKNRQPRMSKEEQRRLERLEQERIRKELEQEKRLNRAQFLREKKKQQEQAKLLERKRQGLPLVDPRPSQNVITKFIRGPVVGQKRDASGSIVNHNNESHTEMELDGAENQEDEMEEYRARKRLRLEALDNNHQGNDAFNATEDNNFRALRMLPPSSRGQHSGPAPGGLQSSITSQELKTVAAGVSTLQNVVEGTTQSNTIVPATSHKATTTTAQNIYTSLNPQLAAQSVTNQSVRKTANPEQRVQQLSGLECDSVSNIKSTMRSSPSRDNSHPAQQFLNARSSMQHPLQPRYTRSGIQKPNHSPSYVPSPLRKSLEPQTPTSTQLFLMTHADEFLLSASQEARELAGGDYVPEQPKPAQIPALVKQSGFRTKPSLVQQLQIHTVSKTAPQQFVPHQQLQKPVTLKNAAPKPSSAQTPGPVQNAASVRQPPNPAPVKPMAQQPVISRKQINRFAATRIQSNRVVSFLAPLPKPAPAAPAPLNSKPKLIEETAADVIANISFQDIMSTQEERELEGASRKDAKVTKLLNELSFFSTQDLFISTQEASDLERPAPIKAKSVKELVAAEELKLMSSDFRDIEGSGKLGKHANGVTEPKTASFCTQDVTLTSSDLQDIEAPAAAQTSISKSAIEVVPANRPSVQAVAADSDSEIKDIPSPVRPKPCRSLEIKPPPFIIRNINQPSAGTPHGSSNLRLLHSFLPPSHRTTSPKGDQAAAIKKPVRCPLEDIEDPESDKENGVLDKNDNKEGAKDKEKKADSTTPPPRREKRRFFTPSGNGIRLLMTISRNKKAKEQEIERRRVQEMRERWAQATASNSNNTNATNTTGSSCDHNTIANSKNNTSGKLEAQIIPCSPPKQITAVPPVSSRRRASPTVHPQLSSSQSTDYGDPNLDDEDFVLLGI</sequence>
<dbReference type="EMBL" id="GL988047">
    <property type="protein sequence ID" value="EGS17898.1"/>
    <property type="molecule type" value="Genomic_DNA"/>
</dbReference>
<feature type="compositionally biased region" description="Polar residues" evidence="1">
    <location>
        <begin position="465"/>
        <end position="478"/>
    </location>
</feature>
<gene>
    <name evidence="2" type="ORF">CTHT_0072570</name>
</gene>
<proteinExistence type="predicted"/>
<feature type="region of interest" description="Disordered" evidence="1">
    <location>
        <begin position="859"/>
        <end position="882"/>
    </location>
</feature>
<feature type="compositionally biased region" description="Polar residues" evidence="1">
    <location>
        <begin position="923"/>
        <end position="934"/>
    </location>
</feature>
<dbReference type="GeneID" id="18261295"/>